<protein>
    <recommendedName>
        <fullName evidence="6">Calx-beta domain-containing protein</fullName>
    </recommendedName>
</protein>
<dbReference type="Proteomes" id="UP001159427">
    <property type="component" value="Unassembled WGS sequence"/>
</dbReference>
<evidence type="ECO:0000313" key="8">
    <source>
        <dbReference type="Proteomes" id="UP001159427"/>
    </source>
</evidence>
<evidence type="ECO:0000256" key="2">
    <source>
        <dbReference type="ARBA" id="ARBA00022737"/>
    </source>
</evidence>
<evidence type="ECO:0000256" key="3">
    <source>
        <dbReference type="ARBA" id="ARBA00022837"/>
    </source>
</evidence>
<evidence type="ECO:0000313" key="7">
    <source>
        <dbReference type="EMBL" id="CAH3019157.1"/>
    </source>
</evidence>
<dbReference type="Gene3D" id="2.60.40.2030">
    <property type="match status" value="1"/>
</dbReference>
<dbReference type="InterPro" id="IPR051171">
    <property type="entry name" value="CaCA"/>
</dbReference>
<proteinExistence type="predicted"/>
<organism evidence="7 8">
    <name type="scientific">Porites evermanni</name>
    <dbReference type="NCBI Taxonomy" id="104178"/>
    <lineage>
        <taxon>Eukaryota</taxon>
        <taxon>Metazoa</taxon>
        <taxon>Cnidaria</taxon>
        <taxon>Anthozoa</taxon>
        <taxon>Hexacorallia</taxon>
        <taxon>Scleractinia</taxon>
        <taxon>Fungiina</taxon>
        <taxon>Poritidae</taxon>
        <taxon>Porites</taxon>
    </lineage>
</organism>
<dbReference type="InterPro" id="IPR038081">
    <property type="entry name" value="CalX-like_sf"/>
</dbReference>
<dbReference type="PANTHER" id="PTHR11878:SF65">
    <property type="entry name" value="NA_CA-EXCHANGE PROTEIN, ISOFORM G"/>
    <property type="match status" value="1"/>
</dbReference>
<evidence type="ECO:0000256" key="1">
    <source>
        <dbReference type="ARBA" id="ARBA00022729"/>
    </source>
</evidence>
<dbReference type="InterPro" id="IPR003644">
    <property type="entry name" value="Calx_beta"/>
</dbReference>
<keyword evidence="1 5" id="KW-0732">Signal</keyword>
<feature type="domain" description="Calx-beta" evidence="6">
    <location>
        <begin position="14"/>
        <end position="111"/>
    </location>
</feature>
<keyword evidence="4" id="KW-0406">Ion transport</keyword>
<keyword evidence="4" id="KW-0813">Transport</keyword>
<feature type="chain" id="PRO_5047162486" description="Calx-beta domain-containing protein" evidence="5">
    <location>
        <begin position="21"/>
        <end position="180"/>
    </location>
</feature>
<dbReference type="PANTHER" id="PTHR11878">
    <property type="entry name" value="SODIUM/CALCIUM EXCHANGER"/>
    <property type="match status" value="1"/>
</dbReference>
<evidence type="ECO:0000256" key="5">
    <source>
        <dbReference type="SAM" id="SignalP"/>
    </source>
</evidence>
<accession>A0ABN8LTM0</accession>
<dbReference type="SMART" id="SM00237">
    <property type="entry name" value="Calx_beta"/>
    <property type="match status" value="1"/>
</dbReference>
<gene>
    <name evidence="7" type="ORF">PEVE_00001302</name>
</gene>
<comment type="caution">
    <text evidence="7">The sequence shown here is derived from an EMBL/GenBank/DDBJ whole genome shotgun (WGS) entry which is preliminary data.</text>
</comment>
<name>A0ABN8LTM0_9CNID</name>
<dbReference type="SUPFAM" id="SSF141072">
    <property type="entry name" value="CalX-like"/>
    <property type="match status" value="1"/>
</dbReference>
<keyword evidence="3" id="KW-0106">Calcium</keyword>
<sequence length="180" mass="19163">MPQVGKFFIIQVFAIYLCTAQDAVFQFKRSEINVPEDSGQVTVVIENTGNTDVSASVRVTTSEITASPDVDYGTTDSIVIFASGDAEKTVSISIIDDDEVEGEEAFEVKLALNDPAQPGVTIGDRAMTTVVIEDIEGVSTALATLTTESTSTAGKSEARCGTTFSILKPLVELIGFLGWR</sequence>
<keyword evidence="8" id="KW-1185">Reference proteome</keyword>
<keyword evidence="2" id="KW-0677">Repeat</keyword>
<feature type="signal peptide" evidence="5">
    <location>
        <begin position="1"/>
        <end position="20"/>
    </location>
</feature>
<dbReference type="EMBL" id="CALNXI010000107">
    <property type="protein sequence ID" value="CAH3019157.1"/>
    <property type="molecule type" value="Genomic_DNA"/>
</dbReference>
<evidence type="ECO:0000259" key="6">
    <source>
        <dbReference type="SMART" id="SM00237"/>
    </source>
</evidence>
<dbReference type="Pfam" id="PF03160">
    <property type="entry name" value="Calx-beta"/>
    <property type="match status" value="1"/>
</dbReference>
<reference evidence="7 8" key="1">
    <citation type="submission" date="2022-05" db="EMBL/GenBank/DDBJ databases">
        <authorList>
            <consortium name="Genoscope - CEA"/>
            <person name="William W."/>
        </authorList>
    </citation>
    <scope>NUCLEOTIDE SEQUENCE [LARGE SCALE GENOMIC DNA]</scope>
</reference>
<evidence type="ECO:0000256" key="4">
    <source>
        <dbReference type="ARBA" id="ARBA00023065"/>
    </source>
</evidence>